<evidence type="ECO:0000313" key="3">
    <source>
        <dbReference type="Proteomes" id="UP000586067"/>
    </source>
</evidence>
<dbReference type="Pfam" id="PF01882">
    <property type="entry name" value="DUF58"/>
    <property type="match status" value="1"/>
</dbReference>
<gene>
    <name evidence="2" type="ORF">HGG82_04050</name>
</gene>
<dbReference type="InterPro" id="IPR002881">
    <property type="entry name" value="DUF58"/>
</dbReference>
<keyword evidence="3" id="KW-1185">Reference proteome</keyword>
<dbReference type="SUPFAM" id="SSF53300">
    <property type="entry name" value="vWA-like"/>
    <property type="match status" value="1"/>
</dbReference>
<evidence type="ECO:0000259" key="1">
    <source>
        <dbReference type="Pfam" id="PF01882"/>
    </source>
</evidence>
<organism evidence="2 3">
    <name type="scientific">Marinomonas profundi</name>
    <dbReference type="NCBI Taxonomy" id="2726122"/>
    <lineage>
        <taxon>Bacteria</taxon>
        <taxon>Pseudomonadati</taxon>
        <taxon>Pseudomonadota</taxon>
        <taxon>Gammaproteobacteria</taxon>
        <taxon>Oceanospirillales</taxon>
        <taxon>Oceanospirillaceae</taxon>
        <taxon>Marinomonas</taxon>
    </lineage>
</organism>
<dbReference type="InterPro" id="IPR036465">
    <property type="entry name" value="vWFA_dom_sf"/>
</dbReference>
<protein>
    <submittedName>
        <fullName evidence="2">DUF58 domain-containing protein</fullName>
    </submittedName>
</protein>
<dbReference type="Proteomes" id="UP000586067">
    <property type="component" value="Unassembled WGS sequence"/>
</dbReference>
<dbReference type="PANTHER" id="PTHR33608">
    <property type="entry name" value="BLL2464 PROTEIN"/>
    <property type="match status" value="1"/>
</dbReference>
<accession>A0A847R031</accession>
<sequence length="312" mass="35207">MSPLLSPESPELDDAHLALLAHYAKHLGRAPKAIRFAPHSGERRSRQKGHGMEMLELRAYQASDDLRHIDWRVTARTGQTHTRLYAQENDHQRLLLLDLSSSAYFGTRHTFISTRFIQLAGIIAWRSKQQGDTLSYRVTYGNQEHASNKSANLSALLSQLKDASQIAHRASASNTSIWSNSLLTNKAHNKDVIILTDKQNWSDSEESALIRLAQHNSVHWIQIIDSNLFNLPAGQYQIVDSQIVDSQMTNNQGVKSVSISKNSMQQAKLDFFAENSRMKEKLASFGIRHQIFDITEAPEKIARYLLSQGALH</sequence>
<comment type="caution">
    <text evidence="2">The sequence shown here is derived from an EMBL/GenBank/DDBJ whole genome shotgun (WGS) entry which is preliminary data.</text>
</comment>
<evidence type="ECO:0000313" key="2">
    <source>
        <dbReference type="EMBL" id="NLQ16791.1"/>
    </source>
</evidence>
<proteinExistence type="predicted"/>
<reference evidence="2 3" key="1">
    <citation type="submission" date="2020-04" db="EMBL/GenBank/DDBJ databases">
        <title>Marinomonas sp. M1K-6 isolated from the deep seawater of the Mariana Trench.</title>
        <authorList>
            <person name="Li Y."/>
        </authorList>
    </citation>
    <scope>NUCLEOTIDE SEQUENCE [LARGE SCALE GENOMIC DNA]</scope>
    <source>
        <strain evidence="2 3">M1K-6</strain>
    </source>
</reference>
<dbReference type="EMBL" id="JABAEK010000003">
    <property type="protein sequence ID" value="NLQ16791.1"/>
    <property type="molecule type" value="Genomic_DNA"/>
</dbReference>
<dbReference type="RefSeq" id="WP_168823051.1">
    <property type="nucleotide sequence ID" value="NZ_CP073013.1"/>
</dbReference>
<dbReference type="AlphaFoldDB" id="A0A847R031"/>
<feature type="domain" description="DUF58" evidence="1">
    <location>
        <begin position="56"/>
        <end position="242"/>
    </location>
</feature>
<name>A0A847R031_9GAMM</name>
<dbReference type="PANTHER" id="PTHR33608:SF12">
    <property type="entry name" value="DUF58 DOMAIN-CONTAINING PROTEIN"/>
    <property type="match status" value="1"/>
</dbReference>